<name>A0A9P4YJJ5_9EURO</name>
<reference evidence="1" key="1">
    <citation type="submission" date="2020-03" db="EMBL/GenBank/DDBJ databases">
        <title>Whole Genome Sequence of Trichophyton interdigitale from India.</title>
        <authorList>
            <person name="Kumar P."/>
        </authorList>
    </citation>
    <scope>NUCLEOTIDE SEQUENCE</scope>
    <source>
        <strain evidence="1">UCMS-IGIB-CI14</strain>
    </source>
</reference>
<sequence>MSVTSLTQPTEVSWPCTSAPVPGYEVRRDMMRLILTHAFSPAVEIKYQRRLLSQLGSDIAAKQPSRRRGMGGIRQGRRVEWDQIRGQAVAWRPQKIRRGVLHQHKENWPRFRRTRRRYGQGKAQGQVFTSIRAL</sequence>
<accession>A0A9P4YJJ5</accession>
<comment type="caution">
    <text evidence="1">The sequence shown here is derived from an EMBL/GenBank/DDBJ whole genome shotgun (WGS) entry which is preliminary data.</text>
</comment>
<evidence type="ECO:0000313" key="1">
    <source>
        <dbReference type="EMBL" id="KAF3899948.1"/>
    </source>
</evidence>
<gene>
    <name evidence="1" type="ORF">GY632_1066</name>
</gene>
<dbReference type="EMBL" id="JAAQVJ010000019">
    <property type="protein sequence ID" value="KAF3899948.1"/>
    <property type="molecule type" value="Genomic_DNA"/>
</dbReference>
<evidence type="ECO:0000313" key="2">
    <source>
        <dbReference type="Proteomes" id="UP000749309"/>
    </source>
</evidence>
<proteinExistence type="predicted"/>
<organism evidence="1 2">
    <name type="scientific">Trichophyton interdigitale</name>
    <dbReference type="NCBI Taxonomy" id="101480"/>
    <lineage>
        <taxon>Eukaryota</taxon>
        <taxon>Fungi</taxon>
        <taxon>Dikarya</taxon>
        <taxon>Ascomycota</taxon>
        <taxon>Pezizomycotina</taxon>
        <taxon>Eurotiomycetes</taxon>
        <taxon>Eurotiomycetidae</taxon>
        <taxon>Onygenales</taxon>
        <taxon>Arthrodermataceae</taxon>
        <taxon>Trichophyton</taxon>
    </lineage>
</organism>
<protein>
    <submittedName>
        <fullName evidence="1">Uncharacterized protein</fullName>
    </submittedName>
</protein>
<dbReference type="Proteomes" id="UP000749309">
    <property type="component" value="Unassembled WGS sequence"/>
</dbReference>
<dbReference type="AlphaFoldDB" id="A0A9P4YJJ5"/>